<keyword evidence="1" id="KW-1133">Transmembrane helix</keyword>
<keyword evidence="1" id="KW-0812">Transmembrane</keyword>
<comment type="caution">
    <text evidence="2">The sequence shown here is derived from an EMBL/GenBank/DDBJ whole genome shotgun (WGS) entry which is preliminary data.</text>
</comment>
<feature type="transmembrane region" description="Helical" evidence="1">
    <location>
        <begin position="205"/>
        <end position="221"/>
    </location>
</feature>
<gene>
    <name evidence="2" type="ORF">HLUCCA11_01825</name>
</gene>
<dbReference type="EMBL" id="LJZR01000002">
    <property type="protein sequence ID" value="KPQ37192.1"/>
    <property type="molecule type" value="Genomic_DNA"/>
</dbReference>
<evidence type="ECO:0000313" key="2">
    <source>
        <dbReference type="EMBL" id="KPQ37192.1"/>
    </source>
</evidence>
<organism evidence="2 3">
    <name type="scientific">Phormidesmis priestleyi Ana</name>
    <dbReference type="NCBI Taxonomy" id="1666911"/>
    <lineage>
        <taxon>Bacteria</taxon>
        <taxon>Bacillati</taxon>
        <taxon>Cyanobacteriota</taxon>
        <taxon>Cyanophyceae</taxon>
        <taxon>Leptolyngbyales</taxon>
        <taxon>Leptolyngbyaceae</taxon>
        <taxon>Phormidesmis</taxon>
    </lineage>
</organism>
<protein>
    <submittedName>
        <fullName evidence="2">Branched-chain amino acid transport protein (AzlD)</fullName>
    </submittedName>
</protein>
<feature type="transmembrane region" description="Helical" evidence="1">
    <location>
        <begin position="132"/>
        <end position="154"/>
    </location>
</feature>
<sequence length="232" mass="26349">MKHKRALSRYRFSRMRIKEIVEKNLSVQILYLCVAADIVFIGLNVLYELIPAVSDPSLQITLDRGYAEVFQYVKTFWIAGILATMAFRTRSLLYGVWVGLFTYLLLDDSLRIHENWSKASYFPSLFGINSHASGEFIISTSIGLFFLFLIAVTYRSGDFLARSSSRILTIMLLLLGFVGVFIDTFHSVVQVGLLDPVLTTLEDGGEMVLMSVMLSFVFLLPKRSQVVRSKYI</sequence>
<dbReference type="STRING" id="1666911.HLUCCA11_01825"/>
<proteinExistence type="predicted"/>
<dbReference type="AlphaFoldDB" id="A0A0P8DK16"/>
<accession>A0A0P8DK16</accession>
<name>A0A0P8DK16_9CYAN</name>
<keyword evidence="1" id="KW-0472">Membrane</keyword>
<feature type="transmembrane region" description="Helical" evidence="1">
    <location>
        <begin position="94"/>
        <end position="112"/>
    </location>
</feature>
<feature type="transmembrane region" description="Helical" evidence="1">
    <location>
        <begin position="166"/>
        <end position="185"/>
    </location>
</feature>
<reference evidence="2 3" key="1">
    <citation type="submission" date="2015-09" db="EMBL/GenBank/DDBJ databases">
        <title>Identification and resolution of microdiversity through metagenomic sequencing of parallel consortia.</title>
        <authorList>
            <person name="Nelson W.C."/>
            <person name="Romine M.F."/>
            <person name="Lindemann S.R."/>
        </authorList>
    </citation>
    <scope>NUCLEOTIDE SEQUENCE [LARGE SCALE GENOMIC DNA]</scope>
    <source>
        <strain evidence="2">Ana</strain>
    </source>
</reference>
<dbReference type="Proteomes" id="UP000050465">
    <property type="component" value="Unassembled WGS sequence"/>
</dbReference>
<evidence type="ECO:0000313" key="3">
    <source>
        <dbReference type="Proteomes" id="UP000050465"/>
    </source>
</evidence>
<feature type="transmembrane region" description="Helical" evidence="1">
    <location>
        <begin position="69"/>
        <end position="87"/>
    </location>
</feature>
<evidence type="ECO:0000256" key="1">
    <source>
        <dbReference type="SAM" id="Phobius"/>
    </source>
</evidence>
<feature type="transmembrane region" description="Helical" evidence="1">
    <location>
        <begin position="25"/>
        <end position="49"/>
    </location>
</feature>